<dbReference type="Proteomes" id="UP000276133">
    <property type="component" value="Unassembled WGS sequence"/>
</dbReference>
<dbReference type="Pfam" id="PF22595">
    <property type="entry name" value="CFAP107"/>
    <property type="match status" value="1"/>
</dbReference>
<evidence type="ECO:0000256" key="1">
    <source>
        <dbReference type="ARBA" id="ARBA00004611"/>
    </source>
</evidence>
<evidence type="ECO:0000256" key="3">
    <source>
        <dbReference type="ARBA" id="ARBA00022846"/>
    </source>
</evidence>
<evidence type="ECO:0000256" key="7">
    <source>
        <dbReference type="ARBA" id="ARBA00035003"/>
    </source>
</evidence>
<dbReference type="OrthoDB" id="8185227at2759"/>
<dbReference type="InterPro" id="IPR054709">
    <property type="entry name" value="CFAP107"/>
</dbReference>
<dbReference type="InterPro" id="IPR037662">
    <property type="entry name" value="CFAP68/107"/>
</dbReference>
<name>A0A3M7SKB3_BRAPC</name>
<evidence type="ECO:0000256" key="8">
    <source>
        <dbReference type="ARBA" id="ARBA00046435"/>
    </source>
</evidence>
<dbReference type="GO" id="GO:0030317">
    <property type="term" value="P:flagellated sperm motility"/>
    <property type="evidence" value="ECO:0007669"/>
    <property type="project" value="InterPro"/>
</dbReference>
<keyword evidence="5" id="KW-0206">Cytoskeleton</keyword>
<evidence type="ECO:0000256" key="5">
    <source>
        <dbReference type="ARBA" id="ARBA00023212"/>
    </source>
</evidence>
<dbReference type="PANTHER" id="PTHR31180">
    <property type="entry name" value="CILIA- AND FLAGELLA-ASSOCIATED PROTEIN 107-RELATED"/>
    <property type="match status" value="1"/>
</dbReference>
<keyword evidence="3" id="KW-0282">Flagellum</keyword>
<keyword evidence="2" id="KW-0963">Cytoplasm</keyword>
<dbReference type="PANTHER" id="PTHR31180:SF2">
    <property type="entry name" value="CILIA- AND FLAGELLA-ASSOCIATED PROTEIN 107"/>
    <property type="match status" value="1"/>
</dbReference>
<dbReference type="AlphaFoldDB" id="A0A3M7SKB3"/>
<comment type="function">
    <text evidence="7">Microtubule inner protein (MIP) part of the dynein-decorated doublet microtubules (DMTs) in cilia axoneme, which is required for motile cilia beating.</text>
</comment>
<evidence type="ECO:0000313" key="10">
    <source>
        <dbReference type="Proteomes" id="UP000276133"/>
    </source>
</evidence>
<accession>A0A3M7SKB3</accession>
<sequence length="290" mass="33348">MSSVKVGKITSLDDRNVNIIDGTYAKVPDHHILDPSKNIGLREFNNSVLIHNWYEERHPFEKKEQPKNSTYNYDFKPFPEAKPDVVVRRNMMRISEGVGTNNLIGMHNTDSSKNMITLYDETINKRARPQDAPTSWGLVHKKKNEKFLQEDKYRNQIPNVSEYAERYQKHSNDSYLQRTPFAVPKNISASFNNLNLTLNNFPKWRSTSGSLREPQARDVLDTVYSDMLVRSAKAPRTLYYLGKVPTNGVLDVYSMKNYETLTPVHEPANIIKTNPAEKANQITDLSTLNN</sequence>
<evidence type="ECO:0000256" key="6">
    <source>
        <dbReference type="ARBA" id="ARBA00023273"/>
    </source>
</evidence>
<dbReference type="STRING" id="10195.A0A3M7SKB3"/>
<reference evidence="9 10" key="1">
    <citation type="journal article" date="2018" name="Sci. Rep.">
        <title>Genomic signatures of local adaptation to the degree of environmental predictability in rotifers.</title>
        <authorList>
            <person name="Franch-Gras L."/>
            <person name="Hahn C."/>
            <person name="Garcia-Roger E.M."/>
            <person name="Carmona M.J."/>
            <person name="Serra M."/>
            <person name="Gomez A."/>
        </authorList>
    </citation>
    <scope>NUCLEOTIDE SEQUENCE [LARGE SCALE GENOMIC DNA]</scope>
    <source>
        <strain evidence="9">HYR1</strain>
    </source>
</reference>
<keyword evidence="6" id="KW-0966">Cell projection</keyword>
<dbReference type="GO" id="GO:0005879">
    <property type="term" value="C:axonemal microtubule"/>
    <property type="evidence" value="ECO:0007669"/>
    <property type="project" value="TreeGrafter"/>
</dbReference>
<keyword evidence="4" id="KW-0969">Cilium</keyword>
<comment type="subcellular location">
    <subcellularLocation>
        <location evidence="1">Cytoplasm</location>
        <location evidence="1">Cytoskeleton</location>
        <location evidence="1">Flagellum axoneme</location>
    </subcellularLocation>
</comment>
<evidence type="ECO:0000256" key="4">
    <source>
        <dbReference type="ARBA" id="ARBA00023069"/>
    </source>
</evidence>
<organism evidence="9 10">
    <name type="scientific">Brachionus plicatilis</name>
    <name type="common">Marine rotifer</name>
    <name type="synonym">Brachionus muelleri</name>
    <dbReference type="NCBI Taxonomy" id="10195"/>
    <lineage>
        <taxon>Eukaryota</taxon>
        <taxon>Metazoa</taxon>
        <taxon>Spiralia</taxon>
        <taxon>Gnathifera</taxon>
        <taxon>Rotifera</taxon>
        <taxon>Eurotatoria</taxon>
        <taxon>Monogononta</taxon>
        <taxon>Pseudotrocha</taxon>
        <taxon>Ploima</taxon>
        <taxon>Brachionidae</taxon>
        <taxon>Brachionus</taxon>
    </lineage>
</organism>
<gene>
    <name evidence="9" type="ORF">BpHYR1_049120</name>
</gene>
<evidence type="ECO:0000256" key="2">
    <source>
        <dbReference type="ARBA" id="ARBA00022490"/>
    </source>
</evidence>
<evidence type="ECO:0000313" key="9">
    <source>
        <dbReference type="EMBL" id="RNA36223.1"/>
    </source>
</evidence>
<keyword evidence="10" id="KW-1185">Reference proteome</keyword>
<protein>
    <submittedName>
        <fullName evidence="9">Uncharacterized protein</fullName>
    </submittedName>
</protein>
<comment type="subunit">
    <text evidence="8">Microtubule inner protein component of sperm flagellar doublet microtubules.</text>
</comment>
<dbReference type="EMBL" id="REGN01001210">
    <property type="protein sequence ID" value="RNA36223.1"/>
    <property type="molecule type" value="Genomic_DNA"/>
</dbReference>
<comment type="caution">
    <text evidence="9">The sequence shown here is derived from an EMBL/GenBank/DDBJ whole genome shotgun (WGS) entry which is preliminary data.</text>
</comment>
<proteinExistence type="predicted"/>